<dbReference type="GO" id="GO:0005524">
    <property type="term" value="F:ATP binding"/>
    <property type="evidence" value="ECO:0007669"/>
    <property type="project" value="UniProtKB-KW"/>
</dbReference>
<evidence type="ECO:0000256" key="3">
    <source>
        <dbReference type="ARBA" id="ARBA00012513"/>
    </source>
</evidence>
<comment type="function">
    <text evidence="1">Component of the EKC/KEOPS complex that is required for the formation of a threonylcarbamoyl group on adenosine at position 37 (t(6)A37) in tRNAs that read codons beginning with adenine. The complex is probably involved in the transfer of the threonylcarbamoyl moiety of threonylcarbamoyl-AMP (TC-AMP) to the N6 group of A37. BUD32 has ATPase activity in the context of the EKC/KEOPS complex and likely plays a supporting role to the catalytic subunit KAE1. The EKC/KEOPS complex also promotes both telomere uncapping and telomere elongation. The complex is required for efficient recruitment of transcriptional coactivators.</text>
</comment>
<evidence type="ECO:0000256" key="13">
    <source>
        <dbReference type="ARBA" id="ARBA00047899"/>
    </source>
</evidence>
<dbReference type="InterPro" id="IPR008266">
    <property type="entry name" value="Tyr_kinase_AS"/>
</dbReference>
<proteinExistence type="predicted"/>
<dbReference type="Gene3D" id="1.10.510.10">
    <property type="entry name" value="Transferase(Phosphotransferase) domain 1"/>
    <property type="match status" value="1"/>
</dbReference>
<accession>A0AA40F7S3</accession>
<comment type="catalytic activity">
    <reaction evidence="13">
        <text>L-threonyl-[protein] + ATP = O-phospho-L-threonyl-[protein] + ADP + H(+)</text>
        <dbReference type="Rhea" id="RHEA:46608"/>
        <dbReference type="Rhea" id="RHEA-COMP:11060"/>
        <dbReference type="Rhea" id="RHEA-COMP:11605"/>
        <dbReference type="ChEBI" id="CHEBI:15378"/>
        <dbReference type="ChEBI" id="CHEBI:30013"/>
        <dbReference type="ChEBI" id="CHEBI:30616"/>
        <dbReference type="ChEBI" id="CHEBI:61977"/>
        <dbReference type="ChEBI" id="CHEBI:456216"/>
        <dbReference type="EC" id="2.7.11.1"/>
    </reaction>
</comment>
<evidence type="ECO:0000256" key="4">
    <source>
        <dbReference type="ARBA" id="ARBA00013948"/>
    </source>
</evidence>
<keyword evidence="17" id="KW-1185">Reference proteome</keyword>
<evidence type="ECO:0000256" key="11">
    <source>
        <dbReference type="ARBA" id="ARBA00030980"/>
    </source>
</evidence>
<dbReference type="EC" id="2.7.11.1" evidence="3"/>
<dbReference type="InterPro" id="IPR000719">
    <property type="entry name" value="Prot_kinase_dom"/>
</dbReference>
<gene>
    <name evidence="16" type="ORF">B0T18DRAFT_423438</name>
</gene>
<dbReference type="InterPro" id="IPR051175">
    <property type="entry name" value="CLK_kinases"/>
</dbReference>
<organism evidence="16 17">
    <name type="scientific">Schizothecium vesticola</name>
    <dbReference type="NCBI Taxonomy" id="314040"/>
    <lineage>
        <taxon>Eukaryota</taxon>
        <taxon>Fungi</taxon>
        <taxon>Dikarya</taxon>
        <taxon>Ascomycota</taxon>
        <taxon>Pezizomycotina</taxon>
        <taxon>Sordariomycetes</taxon>
        <taxon>Sordariomycetidae</taxon>
        <taxon>Sordariales</taxon>
        <taxon>Schizotheciaceae</taxon>
        <taxon>Schizothecium</taxon>
    </lineage>
</organism>
<name>A0AA40F7S3_9PEZI</name>
<evidence type="ECO:0000256" key="9">
    <source>
        <dbReference type="ARBA" id="ARBA00022777"/>
    </source>
</evidence>
<evidence type="ECO:0000256" key="2">
    <source>
        <dbReference type="ARBA" id="ARBA00011534"/>
    </source>
</evidence>
<keyword evidence="8" id="KW-0547">Nucleotide-binding</keyword>
<dbReference type="Pfam" id="PF00069">
    <property type="entry name" value="Pkinase"/>
    <property type="match status" value="1"/>
</dbReference>
<evidence type="ECO:0000313" key="16">
    <source>
        <dbReference type="EMBL" id="KAK0752764.1"/>
    </source>
</evidence>
<evidence type="ECO:0000256" key="5">
    <source>
        <dbReference type="ARBA" id="ARBA00019973"/>
    </source>
</evidence>
<evidence type="ECO:0000256" key="6">
    <source>
        <dbReference type="ARBA" id="ARBA00022527"/>
    </source>
</evidence>
<dbReference type="GO" id="GO:0004674">
    <property type="term" value="F:protein serine/threonine kinase activity"/>
    <property type="evidence" value="ECO:0007669"/>
    <property type="project" value="UniProtKB-KW"/>
</dbReference>
<keyword evidence="10" id="KW-0067">ATP-binding</keyword>
<evidence type="ECO:0000256" key="7">
    <source>
        <dbReference type="ARBA" id="ARBA00022679"/>
    </source>
</evidence>
<dbReference type="PROSITE" id="PS50011">
    <property type="entry name" value="PROTEIN_KINASE_DOM"/>
    <property type="match status" value="1"/>
</dbReference>
<keyword evidence="9 16" id="KW-0418">Kinase</keyword>
<evidence type="ECO:0000313" key="17">
    <source>
        <dbReference type="Proteomes" id="UP001172155"/>
    </source>
</evidence>
<dbReference type="SUPFAM" id="SSF56112">
    <property type="entry name" value="Protein kinase-like (PK-like)"/>
    <property type="match status" value="1"/>
</dbReference>
<evidence type="ECO:0000259" key="15">
    <source>
        <dbReference type="PROSITE" id="PS50011"/>
    </source>
</evidence>
<sequence length="435" mass="48787">MDDGGPDNNRYYTDGYFCTEDPNHCKRGGSIRLALLSGKLRAVKINAAELSDPDHCTEFKMAKIFQDYTCEELRFCGVSLPSEFFWLDGPNGRHLCSVLPFLGPNLMCISQIYGFCSQLLKDICFRLALAMRFVHRRGVCHGDFRPDNIVFQLVPGVEKWTDVEVYANLGESELVQVIKSTDGEFDAGVPEHLVARVKFHYGNGFCSTRIAVVDFGVAYKMGFASDVWSLACTIAEIRTSQPPFGREDDVISHVREMERELGSLPQIYRGSYQDDFEGAFANDPEDDSLPAIMSSQQLKVDNESNEANFGLANLLLAKVAAFPVVTTIAAETQTKMDAHDHRRTEVLPPYSEDEVIDDWGRCVKGPLGKEDGEAFFEFLMGILKWLPKDRPSIHKIIRHKWFEGRILLVDEMTSAHIVASGKADISFAMIPSRCP</sequence>
<dbReference type="GO" id="GO:0005634">
    <property type="term" value="C:nucleus"/>
    <property type="evidence" value="ECO:0007669"/>
    <property type="project" value="TreeGrafter"/>
</dbReference>
<evidence type="ECO:0000256" key="10">
    <source>
        <dbReference type="ARBA" id="ARBA00022840"/>
    </source>
</evidence>
<dbReference type="PANTHER" id="PTHR45646">
    <property type="entry name" value="SERINE/THREONINE-PROTEIN KINASE DOA-RELATED"/>
    <property type="match status" value="1"/>
</dbReference>
<evidence type="ECO:0000256" key="12">
    <source>
        <dbReference type="ARBA" id="ARBA00033194"/>
    </source>
</evidence>
<protein>
    <recommendedName>
        <fullName evidence="5">EKC/KEOPS complex subunit BUD32</fullName>
        <ecNumber evidence="3">2.7.11.1</ecNumber>
    </recommendedName>
    <alternativeName>
        <fullName evidence="11 12">Atypical Serine/threonine protein kinase BUD32</fullName>
    </alternativeName>
    <alternativeName>
        <fullName evidence="4">EKC/KEOPS complex subunit bud32</fullName>
    </alternativeName>
</protein>
<dbReference type="PROSITE" id="PS00109">
    <property type="entry name" value="PROTEIN_KINASE_TYR"/>
    <property type="match status" value="1"/>
</dbReference>
<dbReference type="SMART" id="SM00220">
    <property type="entry name" value="S_TKc"/>
    <property type="match status" value="1"/>
</dbReference>
<feature type="domain" description="Protein kinase" evidence="15">
    <location>
        <begin position="1"/>
        <end position="402"/>
    </location>
</feature>
<dbReference type="AlphaFoldDB" id="A0AA40F7S3"/>
<dbReference type="InterPro" id="IPR011009">
    <property type="entry name" value="Kinase-like_dom_sf"/>
</dbReference>
<reference evidence="16" key="1">
    <citation type="submission" date="2023-06" db="EMBL/GenBank/DDBJ databases">
        <title>Genome-scale phylogeny and comparative genomics of the fungal order Sordariales.</title>
        <authorList>
            <consortium name="Lawrence Berkeley National Laboratory"/>
            <person name="Hensen N."/>
            <person name="Bonometti L."/>
            <person name="Westerberg I."/>
            <person name="Brannstrom I.O."/>
            <person name="Guillou S."/>
            <person name="Cros-Aarteil S."/>
            <person name="Calhoun S."/>
            <person name="Haridas S."/>
            <person name="Kuo A."/>
            <person name="Mondo S."/>
            <person name="Pangilinan J."/>
            <person name="Riley R."/>
            <person name="LaButti K."/>
            <person name="Andreopoulos B."/>
            <person name="Lipzen A."/>
            <person name="Chen C."/>
            <person name="Yanf M."/>
            <person name="Daum C."/>
            <person name="Ng V."/>
            <person name="Clum A."/>
            <person name="Steindorff A."/>
            <person name="Ohm R."/>
            <person name="Martin F."/>
            <person name="Silar P."/>
            <person name="Natvig D."/>
            <person name="Lalanne C."/>
            <person name="Gautier V."/>
            <person name="Ament-velasquez S.L."/>
            <person name="Kruys A."/>
            <person name="Hutchinson M.I."/>
            <person name="Powell A.J."/>
            <person name="Barry K."/>
            <person name="Miller A.N."/>
            <person name="Grigoriev I.V."/>
            <person name="Debuchy R."/>
            <person name="Gladieux P."/>
            <person name="Thoren M.H."/>
            <person name="Johannesson H."/>
        </authorList>
    </citation>
    <scope>NUCLEOTIDE SEQUENCE</scope>
    <source>
        <strain evidence="16">SMH3187-1</strain>
    </source>
</reference>
<comment type="caution">
    <text evidence="16">The sequence shown here is derived from an EMBL/GenBank/DDBJ whole genome shotgun (WGS) entry which is preliminary data.</text>
</comment>
<dbReference type="EMBL" id="JAUKUD010000001">
    <property type="protein sequence ID" value="KAK0752764.1"/>
    <property type="molecule type" value="Genomic_DNA"/>
</dbReference>
<dbReference type="Proteomes" id="UP001172155">
    <property type="component" value="Unassembled WGS sequence"/>
</dbReference>
<evidence type="ECO:0000256" key="14">
    <source>
        <dbReference type="ARBA" id="ARBA00048679"/>
    </source>
</evidence>
<keyword evidence="7" id="KW-0808">Transferase</keyword>
<comment type="subunit">
    <text evidence="2">Component of the EKC/KEOPS complex composed of at least BUD32, CGI121, GON7, KAE1 and PCC1; the whole complex dimerizes.</text>
</comment>
<keyword evidence="6" id="KW-0723">Serine/threonine-protein kinase</keyword>
<evidence type="ECO:0000256" key="8">
    <source>
        <dbReference type="ARBA" id="ARBA00022741"/>
    </source>
</evidence>
<evidence type="ECO:0000256" key="1">
    <source>
        <dbReference type="ARBA" id="ARBA00003747"/>
    </source>
</evidence>
<dbReference type="PANTHER" id="PTHR45646:SF11">
    <property type="entry name" value="SERINE_THREONINE-PROTEIN KINASE DOA"/>
    <property type="match status" value="1"/>
</dbReference>
<comment type="catalytic activity">
    <reaction evidence="14">
        <text>L-seryl-[protein] + ATP = O-phospho-L-seryl-[protein] + ADP + H(+)</text>
        <dbReference type="Rhea" id="RHEA:17989"/>
        <dbReference type="Rhea" id="RHEA-COMP:9863"/>
        <dbReference type="Rhea" id="RHEA-COMP:11604"/>
        <dbReference type="ChEBI" id="CHEBI:15378"/>
        <dbReference type="ChEBI" id="CHEBI:29999"/>
        <dbReference type="ChEBI" id="CHEBI:30616"/>
        <dbReference type="ChEBI" id="CHEBI:83421"/>
        <dbReference type="ChEBI" id="CHEBI:456216"/>
        <dbReference type="EC" id="2.7.11.1"/>
    </reaction>
</comment>